<dbReference type="SUPFAM" id="SSF46785">
    <property type="entry name" value="Winged helix' DNA-binding domain"/>
    <property type="match status" value="1"/>
</dbReference>
<dbReference type="PROSITE" id="PS50995">
    <property type="entry name" value="HTH_MARR_2"/>
    <property type="match status" value="1"/>
</dbReference>
<accession>A0A1S5VIB6</accession>
<dbReference type="PANTHER" id="PTHR33164">
    <property type="entry name" value="TRANSCRIPTIONAL REGULATOR, MARR FAMILY"/>
    <property type="match status" value="1"/>
</dbReference>
<dbReference type="AlphaFoldDB" id="A0A1S5VIB6"/>
<evidence type="ECO:0000259" key="1">
    <source>
        <dbReference type="PROSITE" id="PS50995"/>
    </source>
</evidence>
<sequence length="149" mass="16150">MTTTTAPPAAGKAAQSALLGSLLDFAQAHQDQLVRTAADLGITVPQARALYHVVTAPTVRKLAVKLRCDASYVTGLVDRLEERKLMKRHVDPDDRRVKMLTLTAAGRRMHTKVARTMDTAPALEALTEEEKTRLGALMEKVSAQVPAGH</sequence>
<name>A0A1S5VIB6_9ACTN</name>
<reference evidence="2" key="1">
    <citation type="submission" date="2016-09" db="EMBL/GenBank/DDBJ databases">
        <title>Formicamycins, antibacterial polyketides produced by Streptomyces formicae isolated from African Tetraponera plant-ants.</title>
        <authorList>
            <person name="Qin Z."/>
            <person name="Munnoch J.T."/>
            <person name="Devine R."/>
            <person name="Holmes N.A."/>
            <person name="Seipke R.F."/>
            <person name="Wilkinson B."/>
            <person name="Hutchings M.I."/>
        </authorList>
    </citation>
    <scope>NUCLEOTIDE SEQUENCE</scope>
    <source>
        <strain evidence="2">KY5</strain>
    </source>
</reference>
<dbReference type="SMART" id="SM00347">
    <property type="entry name" value="HTH_MARR"/>
    <property type="match status" value="1"/>
</dbReference>
<dbReference type="InterPro" id="IPR036390">
    <property type="entry name" value="WH_DNA-bd_sf"/>
</dbReference>
<feature type="domain" description="HTH marR-type" evidence="1">
    <location>
        <begin position="15"/>
        <end position="143"/>
    </location>
</feature>
<dbReference type="GO" id="GO:0003700">
    <property type="term" value="F:DNA-binding transcription factor activity"/>
    <property type="evidence" value="ECO:0007669"/>
    <property type="project" value="InterPro"/>
</dbReference>
<organism evidence="2">
    <name type="scientific">Streptomyces sp. KY5</name>
    <dbReference type="NCBI Taxonomy" id="1958824"/>
    <lineage>
        <taxon>Bacteria</taxon>
        <taxon>Bacillati</taxon>
        <taxon>Actinomycetota</taxon>
        <taxon>Actinomycetes</taxon>
        <taxon>Kitasatosporales</taxon>
        <taxon>Streptomycetaceae</taxon>
        <taxon>Streptomyces</taxon>
    </lineage>
</organism>
<dbReference type="EMBL" id="KX859301">
    <property type="protein sequence ID" value="AQP25556.1"/>
    <property type="molecule type" value="Genomic_DNA"/>
</dbReference>
<proteinExistence type="predicted"/>
<gene>
    <name evidence="2" type="ORF">forJ</name>
</gene>
<dbReference type="InterPro" id="IPR000835">
    <property type="entry name" value="HTH_MarR-typ"/>
</dbReference>
<protein>
    <submittedName>
        <fullName evidence="2">MarR family transcriptional regulator</fullName>
    </submittedName>
</protein>
<dbReference type="Pfam" id="PF12802">
    <property type="entry name" value="MarR_2"/>
    <property type="match status" value="1"/>
</dbReference>
<dbReference type="SMR" id="A0A1S5VIB6"/>
<dbReference type="InterPro" id="IPR039422">
    <property type="entry name" value="MarR/SlyA-like"/>
</dbReference>
<dbReference type="GO" id="GO:0006950">
    <property type="term" value="P:response to stress"/>
    <property type="evidence" value="ECO:0007669"/>
    <property type="project" value="TreeGrafter"/>
</dbReference>
<dbReference type="InterPro" id="IPR036388">
    <property type="entry name" value="WH-like_DNA-bd_sf"/>
</dbReference>
<dbReference type="Gene3D" id="1.10.10.10">
    <property type="entry name" value="Winged helix-like DNA-binding domain superfamily/Winged helix DNA-binding domain"/>
    <property type="match status" value="1"/>
</dbReference>
<dbReference type="PANTHER" id="PTHR33164:SF43">
    <property type="entry name" value="HTH-TYPE TRANSCRIPTIONAL REPRESSOR YETL"/>
    <property type="match status" value="1"/>
</dbReference>
<evidence type="ECO:0000313" key="2">
    <source>
        <dbReference type="EMBL" id="AQP25556.1"/>
    </source>
</evidence>